<gene>
    <name evidence="1" type="ordered locus">Hoch_0661</name>
</gene>
<sequence length="113" mass="12644">MAPHVGSRYGFCRGVRDADGRLQLTDRTPYRYRLHADNRVHVAAEGDSLWGLAGRYFAPLPRACGYWWAIAAFQPDPIIDPTQALAPGRRLIIPSLRVLTDLILGEAGRMENQ</sequence>
<dbReference type="OrthoDB" id="5383999at2"/>
<keyword evidence="2" id="KW-1185">Reference proteome</keyword>
<dbReference type="EMBL" id="CP001804">
    <property type="protein sequence ID" value="ACY13292.1"/>
    <property type="molecule type" value="Genomic_DNA"/>
</dbReference>
<organism evidence="1 2">
    <name type="scientific">Haliangium ochraceum (strain DSM 14365 / JCM 11303 / SMP-2)</name>
    <dbReference type="NCBI Taxonomy" id="502025"/>
    <lineage>
        <taxon>Bacteria</taxon>
        <taxon>Pseudomonadati</taxon>
        <taxon>Myxococcota</taxon>
        <taxon>Polyangia</taxon>
        <taxon>Haliangiales</taxon>
        <taxon>Kofleriaceae</taxon>
        <taxon>Haliangium</taxon>
    </lineage>
</organism>
<name>D0LLS5_HALO1</name>
<evidence type="ECO:0000313" key="1">
    <source>
        <dbReference type="EMBL" id="ACY13292.1"/>
    </source>
</evidence>
<accession>D0LLS5</accession>
<dbReference type="InterPro" id="IPR018392">
    <property type="entry name" value="LysM"/>
</dbReference>
<evidence type="ECO:0000313" key="2">
    <source>
        <dbReference type="Proteomes" id="UP000001880"/>
    </source>
</evidence>
<dbReference type="AlphaFoldDB" id="D0LLS5"/>
<dbReference type="Proteomes" id="UP000001880">
    <property type="component" value="Chromosome"/>
</dbReference>
<dbReference type="HOGENOM" id="CLU_2130756_0_0_7"/>
<dbReference type="CDD" id="cd00118">
    <property type="entry name" value="LysM"/>
    <property type="match status" value="1"/>
</dbReference>
<reference evidence="1 2" key="1">
    <citation type="journal article" date="2010" name="Stand. Genomic Sci.">
        <title>Complete genome sequence of Haliangium ochraceum type strain (SMP-2).</title>
        <authorList>
            <consortium name="US DOE Joint Genome Institute (JGI-PGF)"/>
            <person name="Ivanova N."/>
            <person name="Daum C."/>
            <person name="Lang E."/>
            <person name="Abt B."/>
            <person name="Kopitz M."/>
            <person name="Saunders E."/>
            <person name="Lapidus A."/>
            <person name="Lucas S."/>
            <person name="Glavina Del Rio T."/>
            <person name="Nolan M."/>
            <person name="Tice H."/>
            <person name="Copeland A."/>
            <person name="Cheng J.F."/>
            <person name="Chen F."/>
            <person name="Bruce D."/>
            <person name="Goodwin L."/>
            <person name="Pitluck S."/>
            <person name="Mavromatis K."/>
            <person name="Pati A."/>
            <person name="Mikhailova N."/>
            <person name="Chen A."/>
            <person name="Palaniappan K."/>
            <person name="Land M."/>
            <person name="Hauser L."/>
            <person name="Chang Y.J."/>
            <person name="Jeffries C.D."/>
            <person name="Detter J.C."/>
            <person name="Brettin T."/>
            <person name="Rohde M."/>
            <person name="Goker M."/>
            <person name="Bristow J."/>
            <person name="Markowitz V."/>
            <person name="Eisen J.A."/>
            <person name="Hugenholtz P."/>
            <person name="Kyrpides N.C."/>
            <person name="Klenk H.P."/>
        </authorList>
    </citation>
    <scope>NUCLEOTIDE SEQUENCE [LARGE SCALE GENOMIC DNA]</scope>
    <source>
        <strain evidence="2">DSM 14365 / CIP 107738 / JCM 11303 / AJ 13395 / SMP-2</strain>
    </source>
</reference>
<dbReference type="InterPro" id="IPR036779">
    <property type="entry name" value="LysM_dom_sf"/>
</dbReference>
<protein>
    <submittedName>
        <fullName evidence="1">Uncharacterized protein</fullName>
    </submittedName>
</protein>
<dbReference type="eggNOG" id="COG1652">
    <property type="taxonomic scope" value="Bacteria"/>
</dbReference>
<dbReference type="STRING" id="502025.Hoch_0661"/>
<dbReference type="Gene3D" id="3.10.350.10">
    <property type="entry name" value="LysM domain"/>
    <property type="match status" value="1"/>
</dbReference>
<dbReference type="KEGG" id="hoh:Hoch_0661"/>
<dbReference type="RefSeq" id="WP_012825919.1">
    <property type="nucleotide sequence ID" value="NC_013440.1"/>
</dbReference>
<proteinExistence type="predicted"/>